<evidence type="ECO:0000313" key="1">
    <source>
        <dbReference type="EMBL" id="RMO39512.1"/>
    </source>
</evidence>
<dbReference type="AlphaFoldDB" id="A0A0P9RQV7"/>
<comment type="caution">
    <text evidence="1">The sequence shown here is derived from an EMBL/GenBank/DDBJ whole genome shotgun (WGS) entry which is preliminary data.</text>
</comment>
<evidence type="ECO:0000313" key="2">
    <source>
        <dbReference type="EMBL" id="RMO44764.1"/>
    </source>
</evidence>
<accession>A0A0P9RQV7</accession>
<name>A0A0P9RQV7_PSESG</name>
<proteinExistence type="predicted"/>
<organism evidence="1 5">
    <name type="scientific">Pseudomonas savastanoi pv. glycinea</name>
    <name type="common">Pseudomonas syringae pv. glycinea</name>
    <dbReference type="NCBI Taxonomy" id="318"/>
    <lineage>
        <taxon>Bacteria</taxon>
        <taxon>Pseudomonadati</taxon>
        <taxon>Pseudomonadota</taxon>
        <taxon>Gammaproteobacteria</taxon>
        <taxon>Pseudomonadales</taxon>
        <taxon>Pseudomonadaceae</taxon>
        <taxon>Pseudomonas</taxon>
    </lineage>
</organism>
<evidence type="ECO:0000313" key="3">
    <source>
        <dbReference type="EMBL" id="RMQ15920.1"/>
    </source>
</evidence>
<evidence type="ECO:0000313" key="6">
    <source>
        <dbReference type="Proteomes" id="UP000280599"/>
    </source>
</evidence>
<dbReference type="EMBL" id="RBQX01000168">
    <property type="protein sequence ID" value="RMQ15920.1"/>
    <property type="molecule type" value="Genomic_DNA"/>
</dbReference>
<dbReference type="EMBL" id="RBPS01000073">
    <property type="protein sequence ID" value="RMO39512.1"/>
    <property type="molecule type" value="Genomic_DNA"/>
</dbReference>
<dbReference type="Proteomes" id="UP000273536">
    <property type="component" value="Unassembled WGS sequence"/>
</dbReference>
<dbReference type="Proteomes" id="UP000280599">
    <property type="component" value="Unassembled WGS sequence"/>
</dbReference>
<dbReference type="EMBL" id="RBPT01000262">
    <property type="protein sequence ID" value="RMO44764.1"/>
    <property type="molecule type" value="Genomic_DNA"/>
</dbReference>
<dbReference type="Proteomes" id="UP000272471">
    <property type="component" value="Unassembled WGS sequence"/>
</dbReference>
<evidence type="ECO:0000313" key="5">
    <source>
        <dbReference type="Proteomes" id="UP000273536"/>
    </source>
</evidence>
<evidence type="ECO:0000313" key="4">
    <source>
        <dbReference type="Proteomes" id="UP000272471"/>
    </source>
</evidence>
<protein>
    <submittedName>
        <fullName evidence="1">Uncharacterized protein</fullName>
    </submittedName>
</protein>
<gene>
    <name evidence="3" type="ORF">ALQ11_102349</name>
    <name evidence="2" type="ORF">ALQ41_102486</name>
    <name evidence="1" type="ORF">ALQ42_102306</name>
</gene>
<reference evidence="4 5" key="1">
    <citation type="submission" date="2018-08" db="EMBL/GenBank/DDBJ databases">
        <title>Recombination of ecologically and evolutionarily significant loci maintains genetic cohesion in the Pseudomonas syringae species complex.</title>
        <authorList>
            <person name="Dillon M."/>
            <person name="Thakur S."/>
            <person name="Almeida R.N.D."/>
            <person name="Weir B.S."/>
            <person name="Guttman D.S."/>
        </authorList>
    </citation>
    <scope>NUCLEOTIDE SEQUENCE [LARGE SCALE GENOMIC DNA]</scope>
    <source>
        <strain evidence="3 4">ICMP 4182</strain>
        <strain evidence="1 5">ICMP 6372</strain>
        <strain evidence="2 6">ICMP 867</strain>
    </source>
</reference>
<sequence>MSWFNPLSWTRPLGGNPYKIRSGRSGYQALKRLSEKDYNPAST</sequence>